<name>A0A1I8Q4H7_STOCA</name>
<proteinExistence type="predicted"/>
<dbReference type="STRING" id="35570.A0A1I8Q4H7"/>
<gene>
    <name evidence="1" type="primary">106095506</name>
</gene>
<dbReference type="EnsemblMetazoa" id="SCAU013851-RA">
    <property type="protein sequence ID" value="SCAU013851-PA"/>
    <property type="gene ID" value="SCAU013851"/>
</dbReference>
<sequence>EIVNGFLNEPYEERIVFTLNAGSQLVPSYRFPEKPLNKMVYFVRNETPISLTMANMSSSLMIGDLLPNVMENLSVICDDVIIPLLNNPANQTGWTSIIVNDMKIESQNLRHGIAQMKGWLTNRTILPMPLCIDEVMASAPAIAKG</sequence>
<dbReference type="Proteomes" id="UP000095300">
    <property type="component" value="Unassembled WGS sequence"/>
</dbReference>
<evidence type="ECO:0000313" key="1">
    <source>
        <dbReference type="EnsemblMetazoa" id="SCAU013851-PA"/>
    </source>
</evidence>
<reference evidence="1" key="1">
    <citation type="submission" date="2020-05" db="UniProtKB">
        <authorList>
            <consortium name="EnsemblMetazoa"/>
        </authorList>
    </citation>
    <scope>IDENTIFICATION</scope>
    <source>
        <strain evidence="1">USDA</strain>
    </source>
</reference>
<accession>A0A1I8Q4H7</accession>
<keyword evidence="2" id="KW-1185">Reference proteome</keyword>
<dbReference type="VEuPathDB" id="VectorBase:SCAU013851"/>
<dbReference type="AlphaFoldDB" id="A0A1I8Q4H7"/>
<evidence type="ECO:0000313" key="2">
    <source>
        <dbReference type="Proteomes" id="UP000095300"/>
    </source>
</evidence>
<protein>
    <submittedName>
        <fullName evidence="1">Uncharacterized protein</fullName>
    </submittedName>
</protein>
<organism evidence="1 2">
    <name type="scientific">Stomoxys calcitrans</name>
    <name type="common">Stable fly</name>
    <name type="synonym">Conops calcitrans</name>
    <dbReference type="NCBI Taxonomy" id="35570"/>
    <lineage>
        <taxon>Eukaryota</taxon>
        <taxon>Metazoa</taxon>
        <taxon>Ecdysozoa</taxon>
        <taxon>Arthropoda</taxon>
        <taxon>Hexapoda</taxon>
        <taxon>Insecta</taxon>
        <taxon>Pterygota</taxon>
        <taxon>Neoptera</taxon>
        <taxon>Endopterygota</taxon>
        <taxon>Diptera</taxon>
        <taxon>Brachycera</taxon>
        <taxon>Muscomorpha</taxon>
        <taxon>Muscoidea</taxon>
        <taxon>Muscidae</taxon>
        <taxon>Stomoxys</taxon>
    </lineage>
</organism>